<evidence type="ECO:0000256" key="4">
    <source>
        <dbReference type="ARBA" id="ARBA00022737"/>
    </source>
</evidence>
<organism evidence="12 13">
    <name type="scientific">Lodderomyces beijingensis</name>
    <dbReference type="NCBI Taxonomy" id="1775926"/>
    <lineage>
        <taxon>Eukaryota</taxon>
        <taxon>Fungi</taxon>
        <taxon>Dikarya</taxon>
        <taxon>Ascomycota</taxon>
        <taxon>Saccharomycotina</taxon>
        <taxon>Pichiomycetes</taxon>
        <taxon>Debaryomycetaceae</taxon>
        <taxon>Candida/Lodderomyces clade</taxon>
        <taxon>Lodderomyces</taxon>
    </lineage>
</organism>
<dbReference type="CDD" id="cd00167">
    <property type="entry name" value="SANT"/>
    <property type="match status" value="1"/>
</dbReference>
<name>A0ABP0ZDE9_9ASCO</name>
<protein>
    <recommendedName>
        <fullName evidence="8">Pre-mRNA-splicing factor CEF1</fullName>
    </recommendedName>
</protein>
<dbReference type="CDD" id="cd11659">
    <property type="entry name" value="SANT_CDC5_II"/>
    <property type="match status" value="1"/>
</dbReference>
<keyword evidence="6" id="KW-0508">mRNA splicing</keyword>
<feature type="region of interest" description="Disordered" evidence="9">
    <location>
        <begin position="118"/>
        <end position="161"/>
    </location>
</feature>
<comment type="similarity">
    <text evidence="1">Belongs to the CEF1 family.</text>
</comment>
<evidence type="ECO:0000256" key="1">
    <source>
        <dbReference type="ARBA" id="ARBA00010506"/>
    </source>
</evidence>
<keyword evidence="5" id="KW-0238">DNA-binding</keyword>
<feature type="compositionally biased region" description="Basic and acidic residues" evidence="9">
    <location>
        <begin position="291"/>
        <end position="301"/>
    </location>
</feature>
<dbReference type="InterPro" id="IPR047240">
    <property type="entry name" value="SANT_CDC5L_II"/>
</dbReference>
<gene>
    <name evidence="12" type="ORF">LODBEIA_P04290</name>
</gene>
<dbReference type="Pfam" id="PF00249">
    <property type="entry name" value="Myb_DNA-binding"/>
    <property type="match status" value="2"/>
</dbReference>
<feature type="domain" description="Myb-like" evidence="10">
    <location>
        <begin position="2"/>
        <end position="53"/>
    </location>
</feature>
<evidence type="ECO:0000313" key="13">
    <source>
        <dbReference type="Proteomes" id="UP001497383"/>
    </source>
</evidence>
<evidence type="ECO:0000256" key="2">
    <source>
        <dbReference type="ARBA" id="ARBA00022664"/>
    </source>
</evidence>
<dbReference type="PANTHER" id="PTHR45885">
    <property type="entry name" value="CELL DIVISION CYCLE 5-LIKE PROTEIN"/>
    <property type="match status" value="1"/>
</dbReference>
<evidence type="ECO:0000313" key="12">
    <source>
        <dbReference type="EMBL" id="CAK9435702.1"/>
    </source>
</evidence>
<feature type="region of interest" description="Disordered" evidence="9">
    <location>
        <begin position="230"/>
        <end position="301"/>
    </location>
</feature>
<reference evidence="12 13" key="1">
    <citation type="submission" date="2024-03" db="EMBL/GenBank/DDBJ databases">
        <authorList>
            <person name="Brejova B."/>
        </authorList>
    </citation>
    <scope>NUCLEOTIDE SEQUENCE [LARGE SCALE GENOMIC DNA]</scope>
    <source>
        <strain evidence="12 13">CBS 14171</strain>
    </source>
</reference>
<evidence type="ECO:0000256" key="8">
    <source>
        <dbReference type="ARBA" id="ARBA00034837"/>
    </source>
</evidence>
<keyword evidence="2" id="KW-0507">mRNA processing</keyword>
<dbReference type="EMBL" id="OZ022405">
    <property type="protein sequence ID" value="CAK9435702.1"/>
    <property type="molecule type" value="Genomic_DNA"/>
</dbReference>
<dbReference type="SUPFAM" id="SSF46689">
    <property type="entry name" value="Homeodomain-like"/>
    <property type="match status" value="1"/>
</dbReference>
<dbReference type="InterPro" id="IPR017930">
    <property type="entry name" value="Myb_dom"/>
</dbReference>
<keyword evidence="13" id="KW-1185">Reference proteome</keyword>
<evidence type="ECO:0000259" key="11">
    <source>
        <dbReference type="PROSITE" id="PS51294"/>
    </source>
</evidence>
<feature type="compositionally biased region" description="Basic and acidic residues" evidence="9">
    <location>
        <begin position="267"/>
        <end position="276"/>
    </location>
</feature>
<sequence>MSSYVKGGAWTNIEDEILKAAVQKYGINQWARVSSLLPKKSDLQAKSRWDEYLNPTINKSSTWTKAEDKRLLELSKLIPNQWRTIASVLGHGIGGSRTATQCLERFQKLIDDAAGIEPDQMRLSGPGIESLPASGSTPAFGDAAAETLPARPDDSDLEDDEREMLAEAKARLANTQGKKAKRKARERILEESKRIALLQKRRDMKAAGINISLKSKNKKRKKEFDYAANIPHQAVPAEGPFDVTEENEQNEKQASRFKHQVAKKGVSLKEVDDKIRSQQRQMNKQNKEKKRPAENDNVEDKIEDKAHIQFKKRKLDGTFEYLGLEQKVEPTIAVPRKANKSVRPFLKGLFDKLPQPKHHKGSPKLIGGPEISETAEIADIAEPVQNAADAEQQEKLKLLSQISEENAREHRTQVVQLGLPIPHPSSLSLAALGKSESSLDFVESLVAAEMEKLVKSDYRTHRDSSFPAAVVVYEWDKDAYAKVHAEIEDELKVMETKVETNANANTETTSSSSSSLLQQRHYELPQNFEAAEEVIAKLHELYNSAEAVAGKLEPAEYVKQRDALLQQIQQNHKLLAAEELRYNLVRQQASEEQRILQEEKGRLTKIVARLYAGIDKKINKSRV</sequence>
<proteinExistence type="inferred from homology"/>
<dbReference type="SMART" id="SM00717">
    <property type="entry name" value="SANT"/>
    <property type="match status" value="2"/>
</dbReference>
<accession>A0ABP0ZDE9</accession>
<evidence type="ECO:0000256" key="6">
    <source>
        <dbReference type="ARBA" id="ARBA00023187"/>
    </source>
</evidence>
<evidence type="ECO:0000259" key="10">
    <source>
        <dbReference type="PROSITE" id="PS50090"/>
    </source>
</evidence>
<evidence type="ECO:0000256" key="9">
    <source>
        <dbReference type="SAM" id="MobiDB-lite"/>
    </source>
</evidence>
<dbReference type="Gene3D" id="1.10.10.60">
    <property type="entry name" value="Homeodomain-like"/>
    <property type="match status" value="2"/>
</dbReference>
<dbReference type="PROSITE" id="PS50090">
    <property type="entry name" value="MYB_LIKE"/>
    <property type="match status" value="2"/>
</dbReference>
<evidence type="ECO:0000256" key="7">
    <source>
        <dbReference type="ARBA" id="ARBA00023242"/>
    </source>
</evidence>
<feature type="domain" description="HTH myb-type" evidence="11">
    <location>
        <begin position="1"/>
        <end position="57"/>
    </location>
</feature>
<dbReference type="InterPro" id="IPR009057">
    <property type="entry name" value="Homeodomain-like_sf"/>
</dbReference>
<evidence type="ECO:0000256" key="3">
    <source>
        <dbReference type="ARBA" id="ARBA00022728"/>
    </source>
</evidence>
<dbReference type="PROSITE" id="PS51294">
    <property type="entry name" value="HTH_MYB"/>
    <property type="match status" value="2"/>
</dbReference>
<evidence type="ECO:0000256" key="5">
    <source>
        <dbReference type="ARBA" id="ARBA00023125"/>
    </source>
</evidence>
<dbReference type="InterPro" id="IPR001005">
    <property type="entry name" value="SANT/Myb"/>
</dbReference>
<keyword evidence="7" id="KW-0539">Nucleus</keyword>
<feature type="domain" description="HTH myb-type" evidence="11">
    <location>
        <begin position="59"/>
        <end position="114"/>
    </location>
</feature>
<feature type="domain" description="Myb-like" evidence="10">
    <location>
        <begin position="59"/>
        <end position="110"/>
    </location>
</feature>
<dbReference type="InterPro" id="IPR047242">
    <property type="entry name" value="CDC5L/Cef1"/>
</dbReference>
<keyword evidence="4" id="KW-0677">Repeat</keyword>
<dbReference type="Proteomes" id="UP001497383">
    <property type="component" value="Chromosome 1"/>
</dbReference>
<dbReference type="GeneID" id="92205625"/>
<dbReference type="RefSeq" id="XP_066827367.1">
    <property type="nucleotide sequence ID" value="XM_066974494.1"/>
</dbReference>
<keyword evidence="3" id="KW-0747">Spliceosome</keyword>
<dbReference type="PANTHER" id="PTHR45885:SF1">
    <property type="entry name" value="CELL DIVISION CYCLE 5-LIKE PROTEIN"/>
    <property type="match status" value="1"/>
</dbReference>